<evidence type="ECO:0000256" key="1">
    <source>
        <dbReference type="ARBA" id="ARBA00002901"/>
    </source>
</evidence>
<keyword evidence="5 7" id="KW-0808">Transferase</keyword>
<dbReference type="GO" id="GO:0046872">
    <property type="term" value="F:metal ion binding"/>
    <property type="evidence" value="ECO:0007669"/>
    <property type="project" value="UniProtKB-UniRule"/>
</dbReference>
<dbReference type="SMART" id="SM00852">
    <property type="entry name" value="MoCF_biosynth"/>
    <property type="match status" value="1"/>
</dbReference>
<name>A0AAE4CS75_9ACTN</name>
<comment type="caution">
    <text evidence="7">The sequence shown here is derived from an EMBL/GenBank/DDBJ whole genome shotgun (WGS) entry which is preliminary data.</text>
</comment>
<dbReference type="Gene3D" id="3.90.105.10">
    <property type="entry name" value="Molybdopterin biosynthesis moea protein, domain 2"/>
    <property type="match status" value="1"/>
</dbReference>
<comment type="cofactor">
    <cofactor evidence="5">
        <name>Mg(2+)</name>
        <dbReference type="ChEBI" id="CHEBI:18420"/>
    </cofactor>
</comment>
<evidence type="ECO:0000313" key="8">
    <source>
        <dbReference type="Proteomes" id="UP001180845"/>
    </source>
</evidence>
<keyword evidence="8" id="KW-1185">Reference proteome</keyword>
<organism evidence="7 8">
    <name type="scientific">Haloactinomyces albus</name>
    <dbReference type="NCBI Taxonomy" id="1352928"/>
    <lineage>
        <taxon>Bacteria</taxon>
        <taxon>Bacillati</taxon>
        <taxon>Actinomycetota</taxon>
        <taxon>Actinomycetes</taxon>
        <taxon>Actinopolysporales</taxon>
        <taxon>Actinopolysporaceae</taxon>
        <taxon>Haloactinomyces</taxon>
    </lineage>
</organism>
<dbReference type="RefSeq" id="WP_310278091.1">
    <property type="nucleotide sequence ID" value="NZ_JAVDXW010000001.1"/>
</dbReference>
<dbReference type="InterPro" id="IPR036425">
    <property type="entry name" value="MoaB/Mog-like_dom_sf"/>
</dbReference>
<keyword evidence="5" id="KW-0501">Molybdenum cofactor biosynthesis</keyword>
<sequence>MISSPLEQDRPWHIAHRTAAHIAAPLPLTHVALDAARGCTLARDISALIPVPAFDTAAMDGYAVSGEPPWTVVGCVLADRTANAPALTEGTAVEIATGAPVPAGASGVLPHERAERVGDTVTGPVAPGQHIRRRGEECAEGTSVLMAGSRVTPAAQGLVAGLGHDTLPVHPKPRVSVLVTGDELITTGLPRHGEVRDAIGPMLTGIIEHAGGILTGYDHLGDTAEKLAGGLVSAARSADAGNSDALVVCGASSAGPADHLRAVLHDAGAEMLVDGVACRPGHPQLLARLPEGRPVVGLPGNPYAALVAALTLLTPVLDALSGRQQPSLRRLPLSGEVTAHARDTRVITARDAGNHLVAVGRDKPGLLWGAALADVLAVVPPQWTGAPVEVLDLPGVPRGAL</sequence>
<comment type="pathway">
    <text evidence="5">Cofactor biosynthesis; molybdopterin biosynthesis.</text>
</comment>
<proteinExistence type="inferred from homology"/>
<reference evidence="7" key="1">
    <citation type="submission" date="2023-07" db="EMBL/GenBank/DDBJ databases">
        <title>Sequencing the genomes of 1000 actinobacteria strains.</title>
        <authorList>
            <person name="Klenk H.-P."/>
        </authorList>
    </citation>
    <scope>NUCLEOTIDE SEQUENCE</scope>
    <source>
        <strain evidence="7">DSM 45977</strain>
    </source>
</reference>
<dbReference type="Pfam" id="PF03453">
    <property type="entry name" value="MoeA_N"/>
    <property type="match status" value="1"/>
</dbReference>
<dbReference type="GO" id="GO:0061599">
    <property type="term" value="F:molybdopterin molybdotransferase activity"/>
    <property type="evidence" value="ECO:0007669"/>
    <property type="project" value="UniProtKB-UniRule"/>
</dbReference>
<evidence type="ECO:0000256" key="5">
    <source>
        <dbReference type="RuleBase" id="RU365090"/>
    </source>
</evidence>
<dbReference type="GO" id="GO:0005829">
    <property type="term" value="C:cytosol"/>
    <property type="evidence" value="ECO:0007669"/>
    <property type="project" value="TreeGrafter"/>
</dbReference>
<dbReference type="Proteomes" id="UP001180845">
    <property type="component" value="Unassembled WGS sequence"/>
</dbReference>
<dbReference type="Gene3D" id="2.40.340.10">
    <property type="entry name" value="MoeA, C-terminal, domain IV"/>
    <property type="match status" value="1"/>
</dbReference>
<comment type="similarity">
    <text evidence="2 5">Belongs to the MoeA family.</text>
</comment>
<evidence type="ECO:0000256" key="3">
    <source>
        <dbReference type="ARBA" id="ARBA00022505"/>
    </source>
</evidence>
<feature type="domain" description="MoaB/Mog" evidence="6">
    <location>
        <begin position="176"/>
        <end position="319"/>
    </location>
</feature>
<dbReference type="GO" id="GO:0006777">
    <property type="term" value="P:Mo-molybdopterin cofactor biosynthetic process"/>
    <property type="evidence" value="ECO:0007669"/>
    <property type="project" value="UniProtKB-UniRule"/>
</dbReference>
<dbReference type="EC" id="2.10.1.1" evidence="5"/>
<evidence type="ECO:0000313" key="7">
    <source>
        <dbReference type="EMBL" id="MDR7304393.1"/>
    </source>
</evidence>
<evidence type="ECO:0000256" key="2">
    <source>
        <dbReference type="ARBA" id="ARBA00010763"/>
    </source>
</evidence>
<evidence type="ECO:0000259" key="6">
    <source>
        <dbReference type="SMART" id="SM00852"/>
    </source>
</evidence>
<accession>A0AAE4CS75</accession>
<dbReference type="Gene3D" id="3.40.980.10">
    <property type="entry name" value="MoaB/Mog-like domain"/>
    <property type="match status" value="1"/>
</dbReference>
<dbReference type="InterPro" id="IPR036688">
    <property type="entry name" value="MoeA_C_domain_IV_sf"/>
</dbReference>
<dbReference type="Pfam" id="PF00994">
    <property type="entry name" value="MoCF_biosynth"/>
    <property type="match status" value="1"/>
</dbReference>
<dbReference type="InterPro" id="IPR038987">
    <property type="entry name" value="MoeA-like"/>
</dbReference>
<comment type="catalytic activity">
    <reaction evidence="4">
        <text>adenylyl-molybdopterin + molybdate = Mo-molybdopterin + AMP + H(+)</text>
        <dbReference type="Rhea" id="RHEA:35047"/>
        <dbReference type="ChEBI" id="CHEBI:15378"/>
        <dbReference type="ChEBI" id="CHEBI:36264"/>
        <dbReference type="ChEBI" id="CHEBI:62727"/>
        <dbReference type="ChEBI" id="CHEBI:71302"/>
        <dbReference type="ChEBI" id="CHEBI:456215"/>
        <dbReference type="EC" id="2.10.1.1"/>
    </reaction>
</comment>
<gene>
    <name evidence="7" type="ORF">JOF55_004574</name>
</gene>
<dbReference type="AlphaFoldDB" id="A0AAE4CS75"/>
<dbReference type="EMBL" id="JAVDXW010000001">
    <property type="protein sequence ID" value="MDR7304393.1"/>
    <property type="molecule type" value="Genomic_DNA"/>
</dbReference>
<protein>
    <recommendedName>
        <fullName evidence="5">Molybdopterin molybdenumtransferase</fullName>
        <ecNumber evidence="5">2.10.1.1</ecNumber>
    </recommendedName>
</protein>
<keyword evidence="3 5" id="KW-0500">Molybdenum</keyword>
<dbReference type="PANTHER" id="PTHR10192">
    <property type="entry name" value="MOLYBDOPTERIN BIOSYNTHESIS PROTEIN"/>
    <property type="match status" value="1"/>
</dbReference>
<comment type="function">
    <text evidence="1 5">Catalyzes the insertion of molybdate into adenylated molybdopterin with the concomitant release of AMP.</text>
</comment>
<dbReference type="InterPro" id="IPR001453">
    <property type="entry name" value="MoaB/Mog_dom"/>
</dbReference>
<dbReference type="InterPro" id="IPR036135">
    <property type="entry name" value="MoeA_linker/N_sf"/>
</dbReference>
<dbReference type="SUPFAM" id="SSF53218">
    <property type="entry name" value="Molybdenum cofactor biosynthesis proteins"/>
    <property type="match status" value="1"/>
</dbReference>
<keyword evidence="5" id="KW-0460">Magnesium</keyword>
<dbReference type="SUPFAM" id="SSF63882">
    <property type="entry name" value="MoeA N-terminal region -like"/>
    <property type="match status" value="1"/>
</dbReference>
<dbReference type="InterPro" id="IPR005110">
    <property type="entry name" value="MoeA_linker/N"/>
</dbReference>
<keyword evidence="5" id="KW-0479">Metal-binding</keyword>
<dbReference type="CDD" id="cd00887">
    <property type="entry name" value="MoeA"/>
    <property type="match status" value="1"/>
</dbReference>
<evidence type="ECO:0000256" key="4">
    <source>
        <dbReference type="ARBA" id="ARBA00047317"/>
    </source>
</evidence>
<dbReference type="Gene3D" id="2.170.190.11">
    <property type="entry name" value="Molybdopterin biosynthesis moea protein, domain 3"/>
    <property type="match status" value="1"/>
</dbReference>
<dbReference type="PANTHER" id="PTHR10192:SF5">
    <property type="entry name" value="GEPHYRIN"/>
    <property type="match status" value="1"/>
</dbReference>